<dbReference type="EMBL" id="VHII01000023">
    <property type="protein sequence ID" value="KAF1372596.1"/>
    <property type="molecule type" value="Genomic_DNA"/>
</dbReference>
<sequence>MKTIMKARVCIRKEYSILFLSLAVAVLILVLRNMEVLKTPSQFQHEVNSTIMAPRVSTDPDVHWGFCTFQPLSPEDALEERLLLDSIAWPETPLLPANLSLEQTSDPAHSTFTILPGRGGGQWHVGDQLEVRINMSDFQGRPKKSGGDLLLARLHNQKLGAGVAGQVVDHLNGSYSAVFSLFWEGDAQVEVMLKTNMLNMVVL</sequence>
<reference evidence="1 2" key="1">
    <citation type="submission" date="2019-06" db="EMBL/GenBank/DDBJ databases">
        <title>A chromosome-scale genome assembly of the European perch, Perca fluviatilis.</title>
        <authorList>
            <person name="Roques C."/>
            <person name="Zahm M."/>
            <person name="Cabau C."/>
            <person name="Klopp C."/>
            <person name="Bouchez O."/>
            <person name="Donnadieu C."/>
            <person name="Kuhl H."/>
            <person name="Gislard M."/>
            <person name="Guendouz S."/>
            <person name="Journot L."/>
            <person name="Haffray P."/>
            <person name="Bestin A."/>
            <person name="Morvezen R."/>
            <person name="Feron R."/>
            <person name="Wen M."/>
            <person name="Jouanno E."/>
            <person name="Herpin A."/>
            <person name="Schartl M."/>
            <person name="Postlethwait J."/>
            <person name="Schaerlinger B."/>
            <person name="Chardard D."/>
            <person name="Lecocq T."/>
            <person name="Poncet C."/>
            <person name="Jaffrelo L."/>
            <person name="Lampietro C."/>
            <person name="Guiguen Y."/>
        </authorList>
    </citation>
    <scope>NUCLEOTIDE SEQUENCE [LARGE SCALE GENOMIC DNA]</scope>
    <source>
        <tissue evidence="1">Blood</tissue>
    </source>
</reference>
<dbReference type="PANTHER" id="PTHR16165">
    <property type="entry name" value="NXPE FAMILY MEMBER"/>
    <property type="match status" value="1"/>
</dbReference>
<dbReference type="InterPro" id="IPR013783">
    <property type="entry name" value="Ig-like_fold"/>
</dbReference>
<dbReference type="SUPFAM" id="SSF81296">
    <property type="entry name" value="E set domains"/>
    <property type="match status" value="1"/>
</dbReference>
<dbReference type="GO" id="GO:0007399">
    <property type="term" value="P:nervous system development"/>
    <property type="evidence" value="ECO:0007669"/>
    <property type="project" value="UniProtKB-ARBA"/>
</dbReference>
<dbReference type="InterPro" id="IPR026845">
    <property type="entry name" value="NXPH/NXPE"/>
</dbReference>
<evidence type="ECO:0000313" key="2">
    <source>
        <dbReference type="Proteomes" id="UP000465112"/>
    </source>
</evidence>
<evidence type="ECO:0000313" key="1">
    <source>
        <dbReference type="EMBL" id="KAF1372596.1"/>
    </source>
</evidence>
<accession>A0A6A5DUX3</accession>
<dbReference type="InterPro" id="IPR014756">
    <property type="entry name" value="Ig_E-set"/>
</dbReference>
<dbReference type="AlphaFoldDB" id="A0A6A5DUX3"/>
<dbReference type="PANTHER" id="PTHR16165:SF9">
    <property type="entry name" value="NXPE FAMILY MEMBER 3"/>
    <property type="match status" value="1"/>
</dbReference>
<comment type="caution">
    <text evidence="1">The sequence shown here is derived from an EMBL/GenBank/DDBJ whole genome shotgun (WGS) entry which is preliminary data.</text>
</comment>
<keyword evidence="2" id="KW-1185">Reference proteome</keyword>
<name>A0A6A5DUX3_PERFL</name>
<gene>
    <name evidence="1" type="ORF">PFLUV_G00267450</name>
</gene>
<dbReference type="Proteomes" id="UP000465112">
    <property type="component" value="Chromosome 23"/>
</dbReference>
<organism evidence="1 2">
    <name type="scientific">Perca fluviatilis</name>
    <name type="common">European perch</name>
    <dbReference type="NCBI Taxonomy" id="8168"/>
    <lineage>
        <taxon>Eukaryota</taxon>
        <taxon>Metazoa</taxon>
        <taxon>Chordata</taxon>
        <taxon>Craniata</taxon>
        <taxon>Vertebrata</taxon>
        <taxon>Euteleostomi</taxon>
        <taxon>Actinopterygii</taxon>
        <taxon>Neopterygii</taxon>
        <taxon>Teleostei</taxon>
        <taxon>Neoteleostei</taxon>
        <taxon>Acanthomorphata</taxon>
        <taxon>Eupercaria</taxon>
        <taxon>Perciformes</taxon>
        <taxon>Percoidei</taxon>
        <taxon>Percidae</taxon>
        <taxon>Percinae</taxon>
        <taxon>Perca</taxon>
    </lineage>
</organism>
<dbReference type="Gene3D" id="2.60.40.10">
    <property type="entry name" value="Immunoglobulins"/>
    <property type="match status" value="1"/>
</dbReference>
<proteinExistence type="predicted"/>
<protein>
    <submittedName>
        <fullName evidence="1">Uncharacterized protein</fullName>
    </submittedName>
</protein>
<dbReference type="Pfam" id="PF06312">
    <property type="entry name" value="Neurexophilin"/>
    <property type="match status" value="1"/>
</dbReference>